<dbReference type="Proteomes" id="UP000201873">
    <property type="component" value="Segment"/>
</dbReference>
<protein>
    <submittedName>
        <fullName evidence="3">Inactive cu-Zn superoxide dismutase-like virion protein</fullName>
    </submittedName>
</protein>
<organism evidence="3 4">
    <name type="scientific">Skunkpox virus</name>
    <dbReference type="NCBI Taxonomy" id="160796"/>
    <lineage>
        <taxon>Viruses</taxon>
        <taxon>Varidnaviria</taxon>
        <taxon>Bamfordvirae</taxon>
        <taxon>Nucleocytoviricota</taxon>
        <taxon>Pokkesviricetes</taxon>
        <taxon>Chitovirales</taxon>
        <taxon>Poxviridae</taxon>
        <taxon>Chordopoxvirinae</taxon>
        <taxon>Orthopoxvirus</taxon>
        <taxon>Orthopoxvirus skunkpox</taxon>
    </lineage>
</organism>
<sequence length="119" mass="12939">MAVCSIDNNNIRGVVYIESVYGKDVVLGSIVGLKSGKYNLMVHRYGDISKGCESIGDIERIIGNIVVNRYGVAYIYIDIDIDINISTIIGKALSVSKNDNVLACGVIGISFINEKLAYF</sequence>
<evidence type="ECO:0000256" key="2">
    <source>
        <dbReference type="ARBA" id="ARBA00023200"/>
    </source>
</evidence>
<name>A0A1C9KBW0_9POXV</name>
<comment type="subcellular location">
    <subcellularLocation>
        <location evidence="1">Host cytoplasm</location>
    </subcellularLocation>
</comment>
<evidence type="ECO:0000313" key="3">
    <source>
        <dbReference type="EMBL" id="AOP31645.1"/>
    </source>
</evidence>
<dbReference type="GeneID" id="29057744"/>
<gene>
    <name evidence="3" type="ORF">SKPV-WA-166</name>
</gene>
<dbReference type="KEGG" id="vg:29057744"/>
<dbReference type="SUPFAM" id="SSF49329">
    <property type="entry name" value="Cu,Zn superoxide dismutase-like"/>
    <property type="match status" value="1"/>
</dbReference>
<dbReference type="EMBL" id="KU749310">
    <property type="protein sequence ID" value="AOP31645.1"/>
    <property type="molecule type" value="Genomic_DNA"/>
</dbReference>
<dbReference type="GO" id="GO:0030430">
    <property type="term" value="C:host cell cytoplasm"/>
    <property type="evidence" value="ECO:0007669"/>
    <property type="project" value="UniProtKB-SubCell"/>
</dbReference>
<proteinExistence type="predicted"/>
<dbReference type="GO" id="GO:0046872">
    <property type="term" value="F:metal ion binding"/>
    <property type="evidence" value="ECO:0007669"/>
    <property type="project" value="InterPro"/>
</dbReference>
<reference evidence="3 4" key="1">
    <citation type="journal article" date="2016" name="Virus Genes">
        <title>The genomes of three North American orthopoxviruses.</title>
        <authorList>
            <person name="Smithson C."/>
            <person name="Tang N."/>
            <person name="Sammons S."/>
            <person name="Frace M."/>
            <person name="Batra D."/>
            <person name="Li Y."/>
            <person name="Emerson G.L."/>
            <person name="Carroll D.S."/>
            <person name="Upton C."/>
        </authorList>
    </citation>
    <scope>NUCLEOTIDE SEQUENCE [LARGE SCALE GENOMIC DNA]</scope>
    <source>
        <strain evidence="3 4">WA</strain>
    </source>
</reference>
<dbReference type="RefSeq" id="YP_009282860.1">
    <property type="nucleotide sequence ID" value="NC_031038.1"/>
</dbReference>
<dbReference type="GO" id="GO:0006801">
    <property type="term" value="P:superoxide metabolic process"/>
    <property type="evidence" value="ECO:0007669"/>
    <property type="project" value="InterPro"/>
</dbReference>
<keyword evidence="4" id="KW-1185">Reference proteome</keyword>
<keyword evidence="2" id="KW-1035">Host cytoplasm</keyword>
<dbReference type="OrthoDB" id="18763at10239"/>
<dbReference type="InterPro" id="IPR036423">
    <property type="entry name" value="SOD-like_Cu/Zn_dom_sf"/>
</dbReference>
<accession>A0A1C9KBW0</accession>
<evidence type="ECO:0000313" key="4">
    <source>
        <dbReference type="Proteomes" id="UP000201873"/>
    </source>
</evidence>
<dbReference type="Gene3D" id="2.60.40.200">
    <property type="entry name" value="Superoxide dismutase, copper/zinc binding domain"/>
    <property type="match status" value="1"/>
</dbReference>
<evidence type="ECO:0000256" key="1">
    <source>
        <dbReference type="ARBA" id="ARBA00004192"/>
    </source>
</evidence>